<organism evidence="2 3">
    <name type="scientific">Calicophoron daubneyi</name>
    <name type="common">Rumen fluke</name>
    <name type="synonym">Paramphistomum daubneyi</name>
    <dbReference type="NCBI Taxonomy" id="300641"/>
    <lineage>
        <taxon>Eukaryota</taxon>
        <taxon>Metazoa</taxon>
        <taxon>Spiralia</taxon>
        <taxon>Lophotrochozoa</taxon>
        <taxon>Platyhelminthes</taxon>
        <taxon>Trematoda</taxon>
        <taxon>Digenea</taxon>
        <taxon>Plagiorchiida</taxon>
        <taxon>Pronocephalata</taxon>
        <taxon>Paramphistomoidea</taxon>
        <taxon>Paramphistomidae</taxon>
        <taxon>Calicophoron</taxon>
    </lineage>
</organism>
<evidence type="ECO:0000313" key="3">
    <source>
        <dbReference type="Proteomes" id="UP001497525"/>
    </source>
</evidence>
<dbReference type="EMBL" id="CAXLJL010000197">
    <property type="protein sequence ID" value="CAL5134370.1"/>
    <property type="molecule type" value="Genomic_DNA"/>
</dbReference>
<proteinExistence type="predicted"/>
<sequence>MDKSSGLPWTVTYDASKDLDQNSILVNLWDYFSSAAAGVCQLYREKIDQCADFQCLMDALSPVDKLFRGSQNSVDLALRNGKFVGARCLRLHLRDVVYASAQTVREDHGVEIVVPLRVLLAREFGGPAYNPFSFTALGKRRRSRSYTRRAKRCCRKHSMWKHLDRTGASNRAPRLNAAFTRGRMVGPDDLVAAQANVATNSNLRQLSDTADQPATLPVFPSSVNNGQDEDAEQPGHSYPRISSRSRHGRRIWTAFTQSADPLRDCLVSCELDRYRATVDKGRFKIFQDAVHMANLLDPLSKFSVTPLPDGEAAEPPSTKRPRLSIADDSHVFPYKPPNSNV</sequence>
<reference evidence="2" key="1">
    <citation type="submission" date="2024-06" db="EMBL/GenBank/DDBJ databases">
        <authorList>
            <person name="Liu X."/>
            <person name="Lenzi L."/>
            <person name="Haldenby T S."/>
            <person name="Uol C."/>
        </authorList>
    </citation>
    <scope>NUCLEOTIDE SEQUENCE</scope>
</reference>
<dbReference type="AlphaFoldDB" id="A0AAV2TD99"/>
<name>A0AAV2TD99_CALDB</name>
<feature type="region of interest" description="Disordered" evidence="1">
    <location>
        <begin position="204"/>
        <end position="243"/>
    </location>
</feature>
<feature type="region of interest" description="Disordered" evidence="1">
    <location>
        <begin position="307"/>
        <end position="341"/>
    </location>
</feature>
<dbReference type="Proteomes" id="UP001497525">
    <property type="component" value="Unassembled WGS sequence"/>
</dbReference>
<comment type="caution">
    <text evidence="2">The sequence shown here is derived from an EMBL/GenBank/DDBJ whole genome shotgun (WGS) entry which is preliminary data.</text>
</comment>
<gene>
    <name evidence="2" type="ORF">CDAUBV1_LOCUS7566</name>
</gene>
<evidence type="ECO:0000313" key="2">
    <source>
        <dbReference type="EMBL" id="CAL5134370.1"/>
    </source>
</evidence>
<accession>A0AAV2TD99</accession>
<evidence type="ECO:0000256" key="1">
    <source>
        <dbReference type="SAM" id="MobiDB-lite"/>
    </source>
</evidence>
<protein>
    <submittedName>
        <fullName evidence="2">Uncharacterized protein</fullName>
    </submittedName>
</protein>